<evidence type="ECO:0000313" key="3">
    <source>
        <dbReference type="Proteomes" id="UP000186922"/>
    </source>
</evidence>
<comment type="caution">
    <text evidence="2">The sequence shown here is derived from an EMBL/GenBank/DDBJ whole genome shotgun (WGS) entry which is preliminary data.</text>
</comment>
<dbReference type="Proteomes" id="UP000186922">
    <property type="component" value="Unassembled WGS sequence"/>
</dbReference>
<reference evidence="2 3" key="1">
    <citation type="journal article" date="2016" name="Nat. Commun.">
        <title>Extremotolerant tardigrade genome and improved radiotolerance of human cultured cells by tardigrade-unique protein.</title>
        <authorList>
            <person name="Hashimoto T."/>
            <person name="Horikawa D.D."/>
            <person name="Saito Y."/>
            <person name="Kuwahara H."/>
            <person name="Kozuka-Hata H."/>
            <person name="Shin-I T."/>
            <person name="Minakuchi Y."/>
            <person name="Ohishi K."/>
            <person name="Motoyama A."/>
            <person name="Aizu T."/>
            <person name="Enomoto A."/>
            <person name="Kondo K."/>
            <person name="Tanaka S."/>
            <person name="Hara Y."/>
            <person name="Koshikawa S."/>
            <person name="Sagara H."/>
            <person name="Miura T."/>
            <person name="Yokobori S."/>
            <person name="Miyagawa K."/>
            <person name="Suzuki Y."/>
            <person name="Kubo T."/>
            <person name="Oyama M."/>
            <person name="Kohara Y."/>
            <person name="Fujiyama A."/>
            <person name="Arakawa K."/>
            <person name="Katayama T."/>
            <person name="Toyoda A."/>
            <person name="Kunieda T."/>
        </authorList>
    </citation>
    <scope>NUCLEOTIDE SEQUENCE [LARGE SCALE GENOMIC DNA]</scope>
    <source>
        <strain evidence="2 3">YOKOZUNA-1</strain>
    </source>
</reference>
<sequence>MPSAGVTTEDGSVRKTSGVDPKTPPSETSSSLPSRKSSVASIPNIPSTADLPVLPHHELDDSDFISWLRKNSDAEMDTFASEHHDKHVQKKYQQYLHQLEKLPHSHLEMSRSHCDGVTGSNSPRKEKDKERSEAKRILHALHLDRKDRDQKKKEQAKLKEELEDKLWKEELRKEHEARLARSNAKGGIPSSFTHEPDIMEEKDS</sequence>
<feature type="compositionally biased region" description="Low complexity" evidence="1">
    <location>
        <begin position="26"/>
        <end position="41"/>
    </location>
</feature>
<feature type="compositionally biased region" description="Basic and acidic residues" evidence="1">
    <location>
        <begin position="194"/>
        <end position="204"/>
    </location>
</feature>
<evidence type="ECO:0000256" key="1">
    <source>
        <dbReference type="SAM" id="MobiDB-lite"/>
    </source>
</evidence>
<organism evidence="2 3">
    <name type="scientific">Ramazzottius varieornatus</name>
    <name type="common">Water bear</name>
    <name type="synonym">Tardigrade</name>
    <dbReference type="NCBI Taxonomy" id="947166"/>
    <lineage>
        <taxon>Eukaryota</taxon>
        <taxon>Metazoa</taxon>
        <taxon>Ecdysozoa</taxon>
        <taxon>Tardigrada</taxon>
        <taxon>Eutardigrada</taxon>
        <taxon>Parachela</taxon>
        <taxon>Hypsibioidea</taxon>
        <taxon>Ramazzottiidae</taxon>
        <taxon>Ramazzottius</taxon>
    </lineage>
</organism>
<feature type="region of interest" description="Disordered" evidence="1">
    <location>
        <begin position="102"/>
        <end position="204"/>
    </location>
</feature>
<feature type="compositionally biased region" description="Basic and acidic residues" evidence="1">
    <location>
        <begin position="123"/>
        <end position="179"/>
    </location>
</feature>
<gene>
    <name evidence="2" type="primary">RvY_08297-1</name>
    <name evidence="2" type="synonym">RvY_08297.1</name>
    <name evidence="2" type="ORF">RvY_08297</name>
</gene>
<name>A0A1D1V7P5_RAMVA</name>
<keyword evidence="3" id="KW-1185">Reference proteome</keyword>
<dbReference type="EMBL" id="BDGG01000003">
    <property type="protein sequence ID" value="GAU96930.1"/>
    <property type="molecule type" value="Genomic_DNA"/>
</dbReference>
<feature type="compositionally biased region" description="Basic and acidic residues" evidence="1">
    <location>
        <begin position="102"/>
        <end position="114"/>
    </location>
</feature>
<feature type="compositionally biased region" description="Polar residues" evidence="1">
    <location>
        <begin position="1"/>
        <end position="10"/>
    </location>
</feature>
<dbReference type="AlphaFoldDB" id="A0A1D1V7P5"/>
<evidence type="ECO:0000313" key="2">
    <source>
        <dbReference type="EMBL" id="GAU96930.1"/>
    </source>
</evidence>
<feature type="region of interest" description="Disordered" evidence="1">
    <location>
        <begin position="1"/>
        <end position="56"/>
    </location>
</feature>
<accession>A0A1D1V7P5</accession>
<protein>
    <submittedName>
        <fullName evidence="2">Uncharacterized protein</fullName>
    </submittedName>
</protein>
<proteinExistence type="predicted"/>